<evidence type="ECO:0000256" key="5">
    <source>
        <dbReference type="ARBA" id="ARBA00038359"/>
    </source>
</evidence>
<feature type="domain" description="Rhodopsin" evidence="7">
    <location>
        <begin position="40"/>
        <end position="186"/>
    </location>
</feature>
<feature type="transmembrane region" description="Helical" evidence="6">
    <location>
        <begin position="182"/>
        <end position="200"/>
    </location>
</feature>
<protein>
    <recommendedName>
        <fullName evidence="7">Rhodopsin domain-containing protein</fullName>
    </recommendedName>
</protein>
<evidence type="ECO:0000256" key="1">
    <source>
        <dbReference type="ARBA" id="ARBA00004141"/>
    </source>
</evidence>
<evidence type="ECO:0000256" key="4">
    <source>
        <dbReference type="ARBA" id="ARBA00023136"/>
    </source>
</evidence>
<keyword evidence="4 6" id="KW-0472">Membrane</keyword>
<evidence type="ECO:0000259" key="7">
    <source>
        <dbReference type="Pfam" id="PF20684"/>
    </source>
</evidence>
<dbReference type="PANTHER" id="PTHR33048">
    <property type="entry name" value="PTH11-LIKE INTEGRAL MEMBRANE PROTEIN (AFU_ORTHOLOGUE AFUA_5G11245)"/>
    <property type="match status" value="1"/>
</dbReference>
<gene>
    <name evidence="8" type="ORF">RRF57_011585</name>
</gene>
<organism evidence="8 9">
    <name type="scientific">Xylaria bambusicola</name>
    <dbReference type="NCBI Taxonomy" id="326684"/>
    <lineage>
        <taxon>Eukaryota</taxon>
        <taxon>Fungi</taxon>
        <taxon>Dikarya</taxon>
        <taxon>Ascomycota</taxon>
        <taxon>Pezizomycotina</taxon>
        <taxon>Sordariomycetes</taxon>
        <taxon>Xylariomycetidae</taxon>
        <taxon>Xylariales</taxon>
        <taxon>Xylariaceae</taxon>
        <taxon>Xylaria</taxon>
    </lineage>
</organism>
<comment type="subcellular location">
    <subcellularLocation>
        <location evidence="1">Membrane</location>
        <topology evidence="1">Multi-pass membrane protein</topology>
    </subcellularLocation>
</comment>
<evidence type="ECO:0000256" key="6">
    <source>
        <dbReference type="SAM" id="Phobius"/>
    </source>
</evidence>
<reference evidence="8 9" key="1">
    <citation type="submission" date="2023-10" db="EMBL/GenBank/DDBJ databases">
        <title>Draft genome sequence of Xylaria bambusicola isolate GMP-LS, the root and basal stem rot pathogen of sugarcane in Indonesia.</title>
        <authorList>
            <person name="Selvaraj P."/>
            <person name="Muralishankar V."/>
            <person name="Muruganantham S."/>
            <person name="Sp S."/>
            <person name="Haryani S."/>
            <person name="Lau K.J.X."/>
            <person name="Naqvi N.I."/>
        </authorList>
    </citation>
    <scope>NUCLEOTIDE SEQUENCE [LARGE SCALE GENOMIC DNA]</scope>
    <source>
        <strain evidence="8">GMP-LS</strain>
    </source>
</reference>
<dbReference type="GO" id="GO:0016020">
    <property type="term" value="C:membrane"/>
    <property type="evidence" value="ECO:0007669"/>
    <property type="project" value="UniProtKB-SubCell"/>
</dbReference>
<dbReference type="InterPro" id="IPR052337">
    <property type="entry name" value="SAT4-like"/>
</dbReference>
<dbReference type="EMBL" id="JAWHQM010000058">
    <property type="protein sequence ID" value="KAK5635873.1"/>
    <property type="molecule type" value="Genomic_DNA"/>
</dbReference>
<evidence type="ECO:0000256" key="2">
    <source>
        <dbReference type="ARBA" id="ARBA00022692"/>
    </source>
</evidence>
<feature type="transmembrane region" description="Helical" evidence="6">
    <location>
        <begin position="100"/>
        <end position="122"/>
    </location>
</feature>
<name>A0AAN7ZE68_9PEZI</name>
<feature type="transmembrane region" description="Helical" evidence="6">
    <location>
        <begin position="134"/>
        <end position="157"/>
    </location>
</feature>
<keyword evidence="3 6" id="KW-1133">Transmembrane helix</keyword>
<dbReference type="InterPro" id="IPR049326">
    <property type="entry name" value="Rhodopsin_dom_fungi"/>
</dbReference>
<evidence type="ECO:0000313" key="8">
    <source>
        <dbReference type="EMBL" id="KAK5635873.1"/>
    </source>
</evidence>
<dbReference type="Proteomes" id="UP001305414">
    <property type="component" value="Unassembled WGS sequence"/>
</dbReference>
<proteinExistence type="inferred from homology"/>
<evidence type="ECO:0000313" key="9">
    <source>
        <dbReference type="Proteomes" id="UP001305414"/>
    </source>
</evidence>
<feature type="transmembrane region" description="Helical" evidence="6">
    <location>
        <begin position="55"/>
        <end position="80"/>
    </location>
</feature>
<comment type="caution">
    <text evidence="8">The sequence shown here is derived from an EMBL/GenBank/DDBJ whole genome shotgun (WGS) entry which is preliminary data.</text>
</comment>
<keyword evidence="2 6" id="KW-0812">Transmembrane</keyword>
<sequence>MSSDQGQQVPPSRSGASFKDTILGLTWALTIVSIAAVLTRFYFRKRYKVPISSDDWSMLIAAVFQVVFQAFVTAACDAGLGNPLSVLKPEDILTTNRWSWISTPFSNVVSVVARISITILLVRIFGSTRRWYKWSMIALTGIVAVLGVTNIILIWAMCSPPEALWDKSIVGFKCLDSHIQQYLTLVLQGMALILSLLHIVRMDSADMITR</sequence>
<feature type="transmembrane region" description="Helical" evidence="6">
    <location>
        <begin position="22"/>
        <end position="43"/>
    </location>
</feature>
<dbReference type="PANTHER" id="PTHR33048:SF47">
    <property type="entry name" value="INTEGRAL MEMBRANE PROTEIN-RELATED"/>
    <property type="match status" value="1"/>
</dbReference>
<accession>A0AAN7ZE68</accession>
<evidence type="ECO:0000256" key="3">
    <source>
        <dbReference type="ARBA" id="ARBA00022989"/>
    </source>
</evidence>
<keyword evidence="9" id="KW-1185">Reference proteome</keyword>
<dbReference type="AlphaFoldDB" id="A0AAN7ZE68"/>
<comment type="similarity">
    <text evidence="5">Belongs to the SAT4 family.</text>
</comment>
<dbReference type="Pfam" id="PF20684">
    <property type="entry name" value="Fung_rhodopsin"/>
    <property type="match status" value="1"/>
</dbReference>